<dbReference type="OrthoDB" id="906535at2759"/>
<protein>
    <submittedName>
        <fullName evidence="2">Uncharacterized protein</fullName>
    </submittedName>
</protein>
<proteinExistence type="predicted"/>
<dbReference type="AlphaFoldDB" id="A0A2G9I2Y9"/>
<name>A0A2G9I2Y9_9LAMI</name>
<evidence type="ECO:0000313" key="2">
    <source>
        <dbReference type="EMBL" id="PIN24125.1"/>
    </source>
</evidence>
<gene>
    <name evidence="2" type="ORF">CDL12_03146</name>
</gene>
<reference evidence="3" key="1">
    <citation type="journal article" date="2018" name="Gigascience">
        <title>Genome assembly of the Pink Ipe (Handroanthus impetiginosus, Bignoniaceae), a highly valued, ecologically keystone Neotropical timber forest tree.</title>
        <authorList>
            <person name="Silva-Junior O.B."/>
            <person name="Grattapaglia D."/>
            <person name="Novaes E."/>
            <person name="Collevatti R.G."/>
        </authorList>
    </citation>
    <scope>NUCLEOTIDE SEQUENCE [LARGE SCALE GENOMIC DNA]</scope>
    <source>
        <strain evidence="3">cv. UFG-1</strain>
    </source>
</reference>
<keyword evidence="1" id="KW-0812">Transmembrane</keyword>
<dbReference type="PANTHER" id="PTHR34189:SF10">
    <property type="entry name" value="TRANSMEMBRANE PROTEIN"/>
    <property type="match status" value="1"/>
</dbReference>
<dbReference type="EMBL" id="NKXS01000461">
    <property type="protein sequence ID" value="PIN24125.1"/>
    <property type="molecule type" value="Genomic_DNA"/>
</dbReference>
<keyword evidence="1" id="KW-0472">Membrane</keyword>
<accession>A0A2G9I2Y9</accession>
<evidence type="ECO:0000313" key="3">
    <source>
        <dbReference type="Proteomes" id="UP000231279"/>
    </source>
</evidence>
<dbReference type="Proteomes" id="UP000231279">
    <property type="component" value="Unassembled WGS sequence"/>
</dbReference>
<keyword evidence="3" id="KW-1185">Reference proteome</keyword>
<dbReference type="PANTHER" id="PTHR34189">
    <property type="entry name" value="TRANSMEMBRANE PROTEIN"/>
    <property type="match status" value="1"/>
</dbReference>
<feature type="transmembrane region" description="Helical" evidence="1">
    <location>
        <begin position="60"/>
        <end position="78"/>
    </location>
</feature>
<evidence type="ECO:0000256" key="1">
    <source>
        <dbReference type="SAM" id="Phobius"/>
    </source>
</evidence>
<organism evidence="2 3">
    <name type="scientific">Handroanthus impetiginosus</name>
    <dbReference type="NCBI Taxonomy" id="429701"/>
    <lineage>
        <taxon>Eukaryota</taxon>
        <taxon>Viridiplantae</taxon>
        <taxon>Streptophyta</taxon>
        <taxon>Embryophyta</taxon>
        <taxon>Tracheophyta</taxon>
        <taxon>Spermatophyta</taxon>
        <taxon>Magnoliopsida</taxon>
        <taxon>eudicotyledons</taxon>
        <taxon>Gunneridae</taxon>
        <taxon>Pentapetalae</taxon>
        <taxon>asterids</taxon>
        <taxon>lamiids</taxon>
        <taxon>Lamiales</taxon>
        <taxon>Bignoniaceae</taxon>
        <taxon>Crescentiina</taxon>
        <taxon>Tabebuia alliance</taxon>
        <taxon>Handroanthus</taxon>
    </lineage>
</organism>
<sequence length="87" mass="9754">MHRSPSSSSYGSSRASSDEFLVRFLPDISKGFVSEDFSIISDDTISKKYSFPKCPSGERAVHLIPVVLIACALVLWWFSYPVELHID</sequence>
<comment type="caution">
    <text evidence="2">The sequence shown here is derived from an EMBL/GenBank/DDBJ whole genome shotgun (WGS) entry which is preliminary data.</text>
</comment>
<keyword evidence="1" id="KW-1133">Transmembrane helix</keyword>